<name>A1ZM30_MICM2</name>
<comment type="caution">
    <text evidence="1">The sequence shown here is derived from an EMBL/GenBank/DDBJ whole genome shotgun (WGS) entry which is preliminary data.</text>
</comment>
<reference evidence="1 2" key="1">
    <citation type="submission" date="2007-01" db="EMBL/GenBank/DDBJ databases">
        <authorList>
            <person name="Haygood M."/>
            <person name="Podell S."/>
            <person name="Anderson C."/>
            <person name="Hopkinson B."/>
            <person name="Roe K."/>
            <person name="Barbeau K."/>
            <person name="Gaasterland T."/>
            <person name="Ferriera S."/>
            <person name="Johnson J."/>
            <person name="Kravitz S."/>
            <person name="Beeson K."/>
            <person name="Sutton G."/>
            <person name="Rogers Y.-H."/>
            <person name="Friedman R."/>
            <person name="Frazier M."/>
            <person name="Venter J.C."/>
        </authorList>
    </citation>
    <scope>NUCLEOTIDE SEQUENCE [LARGE SCALE GENOMIC DNA]</scope>
    <source>
        <strain evidence="1 2">ATCC 23134</strain>
    </source>
</reference>
<dbReference type="Proteomes" id="UP000004095">
    <property type="component" value="Unassembled WGS sequence"/>
</dbReference>
<accession>A1ZM30</accession>
<dbReference type="eggNOG" id="ENOG50332EV">
    <property type="taxonomic scope" value="Bacteria"/>
</dbReference>
<sequence>MRHQTTPFMKHTFVTMGLWLTLTIALVGCSPRNNASRVSNCAVKITQGIYGRVFWVGGNQMPGPVKKGKRKEKNAPAGNPVAREVWVYPLMQTSQLNKNEGLYQKPATAPLAKTTADKDGCFQLPLAPGKYSIFTLEKDGLFANIFDGKGNVHPVEVKSNNITEVNININYKAAY</sequence>
<dbReference type="AlphaFoldDB" id="A1ZM30"/>
<gene>
    <name evidence="1" type="ORF">M23134_04409</name>
</gene>
<organism evidence="1 2">
    <name type="scientific">Microscilla marina ATCC 23134</name>
    <dbReference type="NCBI Taxonomy" id="313606"/>
    <lineage>
        <taxon>Bacteria</taxon>
        <taxon>Pseudomonadati</taxon>
        <taxon>Bacteroidota</taxon>
        <taxon>Cytophagia</taxon>
        <taxon>Cytophagales</taxon>
        <taxon>Microscillaceae</taxon>
        <taxon>Microscilla</taxon>
    </lineage>
</organism>
<dbReference type="PROSITE" id="PS51257">
    <property type="entry name" value="PROKAR_LIPOPROTEIN"/>
    <property type="match status" value="1"/>
</dbReference>
<dbReference type="EMBL" id="AAWS01000015">
    <property type="protein sequence ID" value="EAY28562.1"/>
    <property type="molecule type" value="Genomic_DNA"/>
</dbReference>
<proteinExistence type="predicted"/>
<keyword evidence="1" id="KW-0449">Lipoprotein</keyword>
<keyword evidence="2" id="KW-1185">Reference proteome</keyword>
<protein>
    <submittedName>
        <fullName evidence="1">Lipoprotein, putative</fullName>
    </submittedName>
</protein>
<evidence type="ECO:0000313" key="1">
    <source>
        <dbReference type="EMBL" id="EAY28562.1"/>
    </source>
</evidence>
<evidence type="ECO:0000313" key="2">
    <source>
        <dbReference type="Proteomes" id="UP000004095"/>
    </source>
</evidence>